<evidence type="ECO:0000259" key="1">
    <source>
        <dbReference type="Pfam" id="PF08410"/>
    </source>
</evidence>
<dbReference type="RefSeq" id="WP_346785307.1">
    <property type="nucleotide sequence ID" value="NZ_JBDLBR010000003.1"/>
</dbReference>
<organism evidence="2 3">
    <name type="scientific">Aurantiacibacter flavus</name>
    <dbReference type="NCBI Taxonomy" id="3145232"/>
    <lineage>
        <taxon>Bacteria</taxon>
        <taxon>Pseudomonadati</taxon>
        <taxon>Pseudomonadota</taxon>
        <taxon>Alphaproteobacteria</taxon>
        <taxon>Sphingomonadales</taxon>
        <taxon>Erythrobacteraceae</taxon>
        <taxon>Aurantiacibacter</taxon>
    </lineage>
</organism>
<sequence>MASRPPEGALPYRLLTGKDDRAFCEKVSKALEEGWELYGEPKLSYDWWRGQTRCAQAVVWPGYEPGN</sequence>
<accession>A0ABV0CYV9</accession>
<dbReference type="InterPro" id="IPR013619">
    <property type="entry name" value="DUF1737"/>
</dbReference>
<dbReference type="Proteomes" id="UP001484535">
    <property type="component" value="Unassembled WGS sequence"/>
</dbReference>
<protein>
    <submittedName>
        <fullName evidence="2">DUF1737 domain-containing protein</fullName>
    </submittedName>
</protein>
<evidence type="ECO:0000313" key="2">
    <source>
        <dbReference type="EMBL" id="MEN7537865.1"/>
    </source>
</evidence>
<comment type="caution">
    <text evidence="2">The sequence shown here is derived from an EMBL/GenBank/DDBJ whole genome shotgun (WGS) entry which is preliminary data.</text>
</comment>
<keyword evidence="3" id="KW-1185">Reference proteome</keyword>
<proteinExistence type="predicted"/>
<name>A0ABV0CYV9_9SPHN</name>
<gene>
    <name evidence="2" type="ORF">ABDJ38_11840</name>
</gene>
<evidence type="ECO:0000313" key="3">
    <source>
        <dbReference type="Proteomes" id="UP001484535"/>
    </source>
</evidence>
<dbReference type="EMBL" id="JBDLBR010000003">
    <property type="protein sequence ID" value="MEN7537865.1"/>
    <property type="molecule type" value="Genomic_DNA"/>
</dbReference>
<reference evidence="2 3" key="1">
    <citation type="submission" date="2024-05" db="EMBL/GenBank/DDBJ databases">
        <authorList>
            <person name="Park S."/>
        </authorList>
    </citation>
    <scope>NUCLEOTIDE SEQUENCE [LARGE SCALE GENOMIC DNA]</scope>
    <source>
        <strain evidence="2 3">DGU5</strain>
    </source>
</reference>
<feature type="domain" description="DUF1737" evidence="1">
    <location>
        <begin position="12"/>
        <end position="59"/>
    </location>
</feature>
<dbReference type="Pfam" id="PF08410">
    <property type="entry name" value="DUF1737"/>
    <property type="match status" value="1"/>
</dbReference>